<reference evidence="7 8" key="1">
    <citation type="submission" date="2013-04" db="EMBL/GenBank/DDBJ databases">
        <title>The Genome Sequence of Sutterella wadsworthensis HGA0223.</title>
        <authorList>
            <consortium name="The Broad Institute Genomics Platform"/>
            <person name="Earl A."/>
            <person name="Ward D."/>
            <person name="Feldgarden M."/>
            <person name="Gevers D."/>
            <person name="Schmidt T.M."/>
            <person name="Dover J."/>
            <person name="Dai D."/>
            <person name="Walker B."/>
            <person name="Young S."/>
            <person name="Zeng Q."/>
            <person name="Gargeya S."/>
            <person name="Fitzgerald M."/>
            <person name="Haas B."/>
            <person name="Abouelleil A."/>
            <person name="Allen A.W."/>
            <person name="Alvarado L."/>
            <person name="Arachchi H.M."/>
            <person name="Berlin A.M."/>
            <person name="Chapman S.B."/>
            <person name="Gainer-Dewar J."/>
            <person name="Goldberg J."/>
            <person name="Griggs A."/>
            <person name="Gujja S."/>
            <person name="Hansen M."/>
            <person name="Howarth C."/>
            <person name="Imamovic A."/>
            <person name="Ireland A."/>
            <person name="Larimer J."/>
            <person name="McCowan C."/>
            <person name="Murphy C."/>
            <person name="Pearson M."/>
            <person name="Poon T.W."/>
            <person name="Priest M."/>
            <person name="Roberts A."/>
            <person name="Saif S."/>
            <person name="Shea T."/>
            <person name="Sisk P."/>
            <person name="Sykes S."/>
            <person name="Wortman J."/>
            <person name="Nusbaum C."/>
            <person name="Birren B."/>
        </authorList>
    </citation>
    <scope>NUCLEOTIDE SEQUENCE [LARGE SCALE GENOMIC DNA]</scope>
    <source>
        <strain evidence="7 8">HGA0223</strain>
    </source>
</reference>
<evidence type="ECO:0000313" key="8">
    <source>
        <dbReference type="Proteomes" id="UP000014400"/>
    </source>
</evidence>
<feature type="transmembrane region" description="Helical" evidence="5">
    <location>
        <begin position="50"/>
        <end position="76"/>
    </location>
</feature>
<feature type="transmembrane region" description="Helical" evidence="5">
    <location>
        <begin position="320"/>
        <end position="345"/>
    </location>
</feature>
<dbReference type="HOGENOM" id="CLU_021838_1_2_4"/>
<dbReference type="Gene3D" id="1.10.3720.10">
    <property type="entry name" value="MetI-like"/>
    <property type="match status" value="2"/>
</dbReference>
<dbReference type="eggNOG" id="COG1178">
    <property type="taxonomic scope" value="Bacteria"/>
</dbReference>
<dbReference type="PROSITE" id="PS50928">
    <property type="entry name" value="ABC_TM1"/>
    <property type="match status" value="2"/>
</dbReference>
<accession>S3C6S6</accession>
<proteinExistence type="inferred from homology"/>
<feature type="transmembrane region" description="Helical" evidence="5">
    <location>
        <begin position="88"/>
        <end position="107"/>
    </location>
</feature>
<feature type="transmembrane region" description="Helical" evidence="5">
    <location>
        <begin position="127"/>
        <end position="149"/>
    </location>
</feature>
<feature type="transmembrane region" description="Helical" evidence="5">
    <location>
        <begin position="387"/>
        <end position="408"/>
    </location>
</feature>
<feature type="transmembrane region" description="Helical" evidence="5">
    <location>
        <begin position="454"/>
        <end position="473"/>
    </location>
</feature>
<comment type="subcellular location">
    <subcellularLocation>
        <location evidence="1 5">Cell membrane</location>
        <topology evidence="1 5">Multi-pass membrane protein</topology>
    </subcellularLocation>
</comment>
<feature type="transmembrane region" description="Helical" evidence="5">
    <location>
        <begin position="493"/>
        <end position="514"/>
    </location>
</feature>
<dbReference type="InterPro" id="IPR000515">
    <property type="entry name" value="MetI-like"/>
</dbReference>
<dbReference type="STRING" id="1203554.HMPREF1476_00160"/>
<dbReference type="GO" id="GO:0005886">
    <property type="term" value="C:plasma membrane"/>
    <property type="evidence" value="ECO:0007669"/>
    <property type="project" value="UniProtKB-SubCell"/>
</dbReference>
<keyword evidence="4 5" id="KW-0472">Membrane</keyword>
<evidence type="ECO:0000256" key="1">
    <source>
        <dbReference type="ARBA" id="ARBA00004651"/>
    </source>
</evidence>
<protein>
    <recommendedName>
        <fullName evidence="6">ABC transmembrane type-1 domain-containing protein</fullName>
    </recommendedName>
</protein>
<feature type="transmembrane region" description="Helical" evidence="5">
    <location>
        <begin position="170"/>
        <end position="192"/>
    </location>
</feature>
<evidence type="ECO:0000256" key="2">
    <source>
        <dbReference type="ARBA" id="ARBA00022692"/>
    </source>
</evidence>
<feature type="transmembrane region" description="Helical" evidence="5">
    <location>
        <begin position="222"/>
        <end position="241"/>
    </location>
</feature>
<dbReference type="PATRIC" id="fig|1203554.3.peg.153"/>
<feature type="transmembrane region" description="Helical" evidence="5">
    <location>
        <begin position="272"/>
        <end position="300"/>
    </location>
</feature>
<comment type="similarity">
    <text evidence="5">Belongs to the binding-protein-dependent transport system permease family.</text>
</comment>
<evidence type="ECO:0000256" key="5">
    <source>
        <dbReference type="RuleBase" id="RU363032"/>
    </source>
</evidence>
<evidence type="ECO:0000256" key="3">
    <source>
        <dbReference type="ARBA" id="ARBA00022989"/>
    </source>
</evidence>
<dbReference type="InterPro" id="IPR035906">
    <property type="entry name" value="MetI-like_sf"/>
</dbReference>
<keyword evidence="8" id="KW-1185">Reference proteome</keyword>
<evidence type="ECO:0000256" key="4">
    <source>
        <dbReference type="ARBA" id="ARBA00023136"/>
    </source>
</evidence>
<evidence type="ECO:0000259" key="6">
    <source>
        <dbReference type="PROSITE" id="PS50928"/>
    </source>
</evidence>
<dbReference type="CDD" id="cd06261">
    <property type="entry name" value="TM_PBP2"/>
    <property type="match status" value="2"/>
</dbReference>
<sequence>MKTLTPSTVLVAVLVLFLGAGVLVPAQKLGEALWGGMSAACWTPYYGRAFLNTLMIGTAVAAAATLLGFIAAYALAMARIRGRAVVKALYLTPLFAPSVMPAIGLIYLVGSNGLILQTELYGPAGLFWGGLIFALPHAILQISLSLETLDKRLLIAAESLGAGYWRRLRTIVFTYAAKGMTNAFLIAFILTVTDFGVPKLLGGSFPVLATEIYYEAIGSQNFAAAAVLSLWLLLPAVLAFWCSSRLKQRNTVGNVAVFDLHANPLRDLVANLCVWGIVLALAASIGIVIYGSFITFWPYVPELTLENFLFRSSTYGLRPWVNSLVLSFSVAVLGTAAAFAGAYACLRASAAPSVVRLYRAAASFPLCVPGTVLGLGFALAYSGLSLFSGFVGSMMLLVFNTTIHLYTVPHLTAVNVLSQIDRRYESVGRSLGVPGFQTLLRVVLPLSRSGIAEIFTYLFASAMTTISAVVFLYKPASIVAAVAVIDLIDSGFISEGAAMSTLIFASVLAVRLLTLRLMHAEKTL</sequence>
<keyword evidence="2 5" id="KW-0812">Transmembrane</keyword>
<name>S3C6S6_9BURK</name>
<dbReference type="EMBL" id="ATCF01000004">
    <property type="protein sequence ID" value="EPE01928.1"/>
    <property type="molecule type" value="Genomic_DNA"/>
</dbReference>
<dbReference type="SUPFAM" id="SSF161098">
    <property type="entry name" value="MetI-like"/>
    <property type="match status" value="2"/>
</dbReference>
<evidence type="ECO:0000313" key="7">
    <source>
        <dbReference type="EMBL" id="EPE01928.1"/>
    </source>
</evidence>
<dbReference type="AlphaFoldDB" id="S3C6S6"/>
<keyword evidence="3 5" id="KW-1133">Transmembrane helix</keyword>
<comment type="caution">
    <text evidence="7">The sequence shown here is derived from an EMBL/GenBank/DDBJ whole genome shotgun (WGS) entry which is preliminary data.</text>
</comment>
<dbReference type="RefSeq" id="WP_016473611.1">
    <property type="nucleotide sequence ID" value="NZ_KE150480.1"/>
</dbReference>
<keyword evidence="5" id="KW-0813">Transport</keyword>
<dbReference type="PANTHER" id="PTHR43496:SF1">
    <property type="entry name" value="POLYGALACTURONAN_RHAMNOGALACTURONAN TRANSPORT SYSTEM PERMEASE PROTEIN YTEP"/>
    <property type="match status" value="1"/>
</dbReference>
<gene>
    <name evidence="7" type="ORF">HMPREF1476_00160</name>
</gene>
<dbReference type="PANTHER" id="PTHR43496">
    <property type="entry name" value="PROTEIN LPLB"/>
    <property type="match status" value="1"/>
</dbReference>
<dbReference type="Pfam" id="PF00528">
    <property type="entry name" value="BPD_transp_1"/>
    <property type="match status" value="1"/>
</dbReference>
<feature type="transmembrane region" description="Helical" evidence="5">
    <location>
        <begin position="357"/>
        <end position="381"/>
    </location>
</feature>
<dbReference type="GO" id="GO:0055085">
    <property type="term" value="P:transmembrane transport"/>
    <property type="evidence" value="ECO:0007669"/>
    <property type="project" value="InterPro"/>
</dbReference>
<feature type="domain" description="ABC transmembrane type-1" evidence="6">
    <location>
        <begin position="50"/>
        <end position="243"/>
    </location>
</feature>
<dbReference type="Proteomes" id="UP000014400">
    <property type="component" value="Unassembled WGS sequence"/>
</dbReference>
<organism evidence="7 8">
    <name type="scientific">Sutterella wadsworthensis HGA0223</name>
    <dbReference type="NCBI Taxonomy" id="1203554"/>
    <lineage>
        <taxon>Bacteria</taxon>
        <taxon>Pseudomonadati</taxon>
        <taxon>Pseudomonadota</taxon>
        <taxon>Betaproteobacteria</taxon>
        <taxon>Burkholderiales</taxon>
        <taxon>Sutterellaceae</taxon>
        <taxon>Sutterella</taxon>
    </lineage>
</organism>
<feature type="domain" description="ABC transmembrane type-1" evidence="6">
    <location>
        <begin position="320"/>
        <end position="514"/>
    </location>
</feature>